<comment type="similarity">
    <text evidence="1 2">Belongs to the phD/YefM antitoxin family.</text>
</comment>
<reference evidence="4" key="1">
    <citation type="journal article" date="2008" name="Genome Res.">
        <title>The genome of Pelotomaculum thermopropionicum reveals niche-associated evolution in anaerobic microbiota.</title>
        <authorList>
            <person name="Kosaka T."/>
            <person name="Kato S."/>
            <person name="Shimoyama T."/>
            <person name="Ishii S."/>
            <person name="Abe T."/>
            <person name="Watanabe K."/>
        </authorList>
    </citation>
    <scope>NUCLEOTIDE SEQUENCE [LARGE SCALE GENOMIC DNA]</scope>
    <source>
        <strain evidence="4">DSM 13744 / JCM 10971 / SI</strain>
    </source>
</reference>
<dbReference type="Pfam" id="PF02604">
    <property type="entry name" value="PhdYeFM_antitox"/>
    <property type="match status" value="1"/>
</dbReference>
<evidence type="ECO:0000313" key="4">
    <source>
        <dbReference type="Proteomes" id="UP000006556"/>
    </source>
</evidence>
<name>A5D594_PELTS</name>
<dbReference type="HOGENOM" id="CLU_186692_0_0_9"/>
<dbReference type="eggNOG" id="COG2161">
    <property type="taxonomic scope" value="Bacteria"/>
</dbReference>
<dbReference type="Proteomes" id="UP000006556">
    <property type="component" value="Chromosome"/>
</dbReference>
<evidence type="ECO:0000313" key="3">
    <source>
        <dbReference type="EMBL" id="BAF58583.1"/>
    </source>
</evidence>
<dbReference type="STRING" id="370438.PTH_0402"/>
<evidence type="ECO:0000256" key="2">
    <source>
        <dbReference type="RuleBase" id="RU362080"/>
    </source>
</evidence>
<accession>A5D594</accession>
<proteinExistence type="inferred from homology"/>
<comment type="function">
    <text evidence="2">Antitoxin component of a type II toxin-antitoxin (TA) system.</text>
</comment>
<dbReference type="KEGG" id="pth:PTH_0402"/>
<dbReference type="EMBL" id="AP009389">
    <property type="protein sequence ID" value="BAF58583.1"/>
    <property type="molecule type" value="Genomic_DNA"/>
</dbReference>
<dbReference type="NCBIfam" id="TIGR01552">
    <property type="entry name" value="phd_fam"/>
    <property type="match status" value="1"/>
</dbReference>
<evidence type="ECO:0000256" key="1">
    <source>
        <dbReference type="ARBA" id="ARBA00009981"/>
    </source>
</evidence>
<organism evidence="3 4">
    <name type="scientific">Pelotomaculum thermopropionicum (strain DSM 13744 / JCM 10971 / SI)</name>
    <dbReference type="NCBI Taxonomy" id="370438"/>
    <lineage>
        <taxon>Bacteria</taxon>
        <taxon>Bacillati</taxon>
        <taxon>Bacillota</taxon>
        <taxon>Clostridia</taxon>
        <taxon>Eubacteriales</taxon>
        <taxon>Desulfotomaculaceae</taxon>
        <taxon>Pelotomaculum</taxon>
    </lineage>
</organism>
<dbReference type="Gene3D" id="3.40.1620.10">
    <property type="entry name" value="YefM-like domain"/>
    <property type="match status" value="1"/>
</dbReference>
<protein>
    <recommendedName>
        <fullName evidence="2">Antitoxin</fullName>
    </recommendedName>
</protein>
<dbReference type="SUPFAM" id="SSF143120">
    <property type="entry name" value="YefM-like"/>
    <property type="match status" value="1"/>
</dbReference>
<keyword evidence="4" id="KW-1185">Reference proteome</keyword>
<dbReference type="InterPro" id="IPR036165">
    <property type="entry name" value="YefM-like_sf"/>
</dbReference>
<dbReference type="InterPro" id="IPR006442">
    <property type="entry name" value="Antitoxin_Phd/YefM"/>
</dbReference>
<gene>
    <name evidence="3" type="ordered locus">PTH_0402</name>
</gene>
<dbReference type="AlphaFoldDB" id="A5D594"/>
<sequence>MEKIIGVDQLRPRLGEYVDQAEKGEVVIISSRSKPKSVLIGYSFYEELKRLAEKARQLELKAILDGMRQRGEEAGITEEDVLAEIEEVRGCGQ</sequence>